<dbReference type="InterPro" id="IPR007416">
    <property type="entry name" value="YggL_50S_bp"/>
</dbReference>
<comment type="caution">
    <text evidence="1">The sequence shown here is derived from an EMBL/GenBank/DDBJ whole genome shotgun (WGS) entry which is preliminary data.</text>
</comment>
<dbReference type="RefSeq" id="WP_289830578.1">
    <property type="nucleotide sequence ID" value="NZ_JAUEDK010000023.1"/>
</dbReference>
<dbReference type="PANTHER" id="PTHR38778">
    <property type="entry name" value="CYTOPLASMIC PROTEIN-RELATED"/>
    <property type="match status" value="1"/>
</dbReference>
<evidence type="ECO:0000313" key="1">
    <source>
        <dbReference type="EMBL" id="MDN0075935.1"/>
    </source>
</evidence>
<sequence length="123" mass="13838">MSTLRNPNSRRRLSRLSERQKKKLRVGEYQELGFRLEATLNEGVDVTSEDILLDEWLVEVERHDVSFGGHFAAGKPSTLNGMVFPVGRGGVDAGTRDQLVAWLKGRPEVAQLEAGELIDVWYN</sequence>
<dbReference type="Proteomes" id="UP001168540">
    <property type="component" value="Unassembled WGS sequence"/>
</dbReference>
<keyword evidence="2" id="KW-1185">Reference proteome</keyword>
<dbReference type="PANTHER" id="PTHR38778:SF1">
    <property type="entry name" value="CYTOPLASMIC PROTEIN"/>
    <property type="match status" value="1"/>
</dbReference>
<organism evidence="1 2">
    <name type="scientific">Crenobacter oryzisoli</name>
    <dbReference type="NCBI Taxonomy" id="3056844"/>
    <lineage>
        <taxon>Bacteria</taxon>
        <taxon>Pseudomonadati</taxon>
        <taxon>Pseudomonadota</taxon>
        <taxon>Betaproteobacteria</taxon>
        <taxon>Neisseriales</taxon>
        <taxon>Neisseriaceae</taxon>
        <taxon>Crenobacter</taxon>
    </lineage>
</organism>
<gene>
    <name evidence="1" type="ORF">QU481_13670</name>
</gene>
<dbReference type="Pfam" id="PF04320">
    <property type="entry name" value="YggL_50S_bp"/>
    <property type="match status" value="1"/>
</dbReference>
<protein>
    <submittedName>
        <fullName evidence="1">50S ribosome-binding protein YggL</fullName>
    </submittedName>
</protein>
<accession>A0ABT7XQD8</accession>
<evidence type="ECO:0000313" key="2">
    <source>
        <dbReference type="Proteomes" id="UP001168540"/>
    </source>
</evidence>
<dbReference type="EMBL" id="JAUEDK010000023">
    <property type="protein sequence ID" value="MDN0075935.1"/>
    <property type="molecule type" value="Genomic_DNA"/>
</dbReference>
<proteinExistence type="predicted"/>
<name>A0ABT7XQD8_9NEIS</name>
<reference evidence="1" key="1">
    <citation type="submission" date="2023-06" db="EMBL/GenBank/DDBJ databases">
        <authorList>
            <person name="Zhang S."/>
        </authorList>
    </citation>
    <scope>NUCLEOTIDE SEQUENCE</scope>
    <source>
        <strain evidence="1">SG2303</strain>
    </source>
</reference>